<accession>A0A7G5XDS2</accession>
<protein>
    <submittedName>
        <fullName evidence="2">DUF1801 domain-containing protein</fullName>
    </submittedName>
</protein>
<dbReference type="Pfam" id="PF08818">
    <property type="entry name" value="DUF1801"/>
    <property type="match status" value="1"/>
</dbReference>
<dbReference type="EMBL" id="CP060007">
    <property type="protein sequence ID" value="QNA43625.1"/>
    <property type="molecule type" value="Genomic_DNA"/>
</dbReference>
<feature type="domain" description="YdhG-like" evidence="1">
    <location>
        <begin position="16"/>
        <end position="108"/>
    </location>
</feature>
<dbReference type="Proteomes" id="UP000515344">
    <property type="component" value="Chromosome"/>
</dbReference>
<sequence>MNRLVDEYIESLPDEKREIAEQVREMILSLIPNVQEKLSFKIPFYHYHGMFCYLNEVKDGIDLGLCRGKDLVDVLPQLEQGNRVMVASVIVRSKKEILTKKIQDVLLTAANWQEEAKRLKISMINTKKKAAKKK</sequence>
<dbReference type="RefSeq" id="WP_182801887.1">
    <property type="nucleotide sequence ID" value="NZ_CP060007.1"/>
</dbReference>
<keyword evidence="3" id="KW-1185">Reference proteome</keyword>
<dbReference type="SUPFAM" id="SSF159888">
    <property type="entry name" value="YdhG-like"/>
    <property type="match status" value="1"/>
</dbReference>
<evidence type="ECO:0000313" key="2">
    <source>
        <dbReference type="EMBL" id="QNA43625.1"/>
    </source>
</evidence>
<dbReference type="AlphaFoldDB" id="A0A7G5XDS2"/>
<organism evidence="2 3">
    <name type="scientific">Lacibacter sediminis</name>
    <dbReference type="NCBI Taxonomy" id="2760713"/>
    <lineage>
        <taxon>Bacteria</taxon>
        <taxon>Pseudomonadati</taxon>
        <taxon>Bacteroidota</taxon>
        <taxon>Chitinophagia</taxon>
        <taxon>Chitinophagales</taxon>
        <taxon>Chitinophagaceae</taxon>
        <taxon>Lacibacter</taxon>
    </lineage>
</organism>
<reference evidence="3" key="1">
    <citation type="submission" date="2020-08" db="EMBL/GenBank/DDBJ databases">
        <title>Lacibacter sp. S13-6-6 genome sequencing.</title>
        <authorList>
            <person name="Jin L."/>
        </authorList>
    </citation>
    <scope>NUCLEOTIDE SEQUENCE [LARGE SCALE GENOMIC DNA]</scope>
    <source>
        <strain evidence="3">S13-6-6</strain>
    </source>
</reference>
<dbReference type="KEGG" id="lacs:H4075_16270"/>
<evidence type="ECO:0000259" key="1">
    <source>
        <dbReference type="Pfam" id="PF08818"/>
    </source>
</evidence>
<dbReference type="Gene3D" id="3.90.1150.200">
    <property type="match status" value="1"/>
</dbReference>
<dbReference type="InterPro" id="IPR014922">
    <property type="entry name" value="YdhG-like"/>
</dbReference>
<name>A0A7G5XDS2_9BACT</name>
<proteinExistence type="predicted"/>
<gene>
    <name evidence="2" type="ORF">H4075_16270</name>
</gene>
<evidence type="ECO:0000313" key="3">
    <source>
        <dbReference type="Proteomes" id="UP000515344"/>
    </source>
</evidence>